<dbReference type="OrthoDB" id="18388at2759"/>
<dbReference type="SMART" id="SM00320">
    <property type="entry name" value="WD40"/>
    <property type="match status" value="4"/>
</dbReference>
<evidence type="ECO:0000256" key="4">
    <source>
        <dbReference type="ARBA" id="ARBA00035220"/>
    </source>
</evidence>
<dbReference type="AlphaFoldDB" id="A0A238BU46"/>
<dbReference type="Proteomes" id="UP000242913">
    <property type="component" value="Unassembled WGS sequence"/>
</dbReference>
<feature type="compositionally biased region" description="Basic residues" evidence="6">
    <location>
        <begin position="517"/>
        <end position="526"/>
    </location>
</feature>
<dbReference type="PANTHER" id="PTHR16038">
    <property type="entry name" value="NOP SEVEN ASSOCIATED PROTEIN 1"/>
    <property type="match status" value="1"/>
</dbReference>
<keyword evidence="2" id="KW-0689">Ribosomal protein</keyword>
<accession>A0A238BU46</accession>
<dbReference type="Gene3D" id="3.10.20.10">
    <property type="match status" value="2"/>
</dbReference>
<dbReference type="FunFam" id="3.10.20.10:FF:000001">
    <property type="entry name" value="60S ribosomal protein L18a"/>
    <property type="match status" value="1"/>
</dbReference>
<dbReference type="SUPFAM" id="SSF50978">
    <property type="entry name" value="WD40 repeat-like"/>
    <property type="match status" value="1"/>
</dbReference>
<organism evidence="8 9">
    <name type="scientific">Onchocerca flexuosa</name>
    <dbReference type="NCBI Taxonomy" id="387005"/>
    <lineage>
        <taxon>Eukaryota</taxon>
        <taxon>Metazoa</taxon>
        <taxon>Ecdysozoa</taxon>
        <taxon>Nematoda</taxon>
        <taxon>Chromadorea</taxon>
        <taxon>Rhabditida</taxon>
        <taxon>Spirurina</taxon>
        <taxon>Spiruromorpha</taxon>
        <taxon>Filarioidea</taxon>
        <taxon>Onchocercidae</taxon>
        <taxon>Onchocerca</taxon>
    </lineage>
</organism>
<dbReference type="GO" id="GO:0005730">
    <property type="term" value="C:nucleolus"/>
    <property type="evidence" value="ECO:0007669"/>
    <property type="project" value="InterPro"/>
</dbReference>
<dbReference type="Pfam" id="PF01775">
    <property type="entry name" value="Ribosomal_L18A"/>
    <property type="match status" value="1"/>
</dbReference>
<dbReference type="FunFam" id="3.10.20.10:FF:000002">
    <property type="entry name" value="60S ribosomal protein L18a"/>
    <property type="match status" value="1"/>
</dbReference>
<evidence type="ECO:0000256" key="6">
    <source>
        <dbReference type="SAM" id="MobiDB-lite"/>
    </source>
</evidence>
<feature type="domain" description="Large ribosomal subunit protein eL20" evidence="7">
    <location>
        <begin position="10"/>
        <end position="133"/>
    </location>
</feature>
<evidence type="ECO:0000256" key="5">
    <source>
        <dbReference type="ARBA" id="ARBA00035392"/>
    </source>
</evidence>
<dbReference type="GO" id="GO:0005840">
    <property type="term" value="C:ribosome"/>
    <property type="evidence" value="ECO:0007669"/>
    <property type="project" value="UniProtKB-KW"/>
</dbReference>
<feature type="compositionally biased region" description="Basic and acidic residues" evidence="6">
    <location>
        <begin position="465"/>
        <end position="479"/>
    </location>
</feature>
<evidence type="ECO:0000256" key="1">
    <source>
        <dbReference type="ARBA" id="ARBA00009362"/>
    </source>
</evidence>
<evidence type="ECO:0000313" key="9">
    <source>
        <dbReference type="Proteomes" id="UP000242913"/>
    </source>
</evidence>
<feature type="region of interest" description="Disordered" evidence="6">
    <location>
        <begin position="465"/>
        <end position="560"/>
    </location>
</feature>
<reference evidence="8 9" key="1">
    <citation type="submission" date="2015-12" db="EMBL/GenBank/DDBJ databases">
        <title>Draft genome of the nematode, Onchocerca flexuosa.</title>
        <authorList>
            <person name="Mitreva M."/>
        </authorList>
    </citation>
    <scope>NUCLEOTIDE SEQUENCE [LARGE SCALE GENOMIC DNA]</scope>
    <source>
        <strain evidence="8">Red Deer</strain>
    </source>
</reference>
<dbReference type="InterPro" id="IPR037379">
    <property type="entry name" value="WDR74/Nsa1"/>
</dbReference>
<dbReference type="GO" id="GO:0006412">
    <property type="term" value="P:translation"/>
    <property type="evidence" value="ECO:0007669"/>
    <property type="project" value="InterPro"/>
</dbReference>
<feature type="compositionally biased region" description="Basic and acidic residues" evidence="6">
    <location>
        <begin position="527"/>
        <end position="536"/>
    </location>
</feature>
<feature type="compositionally biased region" description="Basic and acidic residues" evidence="6">
    <location>
        <begin position="496"/>
        <end position="516"/>
    </location>
</feature>
<dbReference type="InterPro" id="IPR001680">
    <property type="entry name" value="WD40_rpt"/>
</dbReference>
<dbReference type="InterPro" id="IPR015943">
    <property type="entry name" value="WD40/YVTN_repeat-like_dom_sf"/>
</dbReference>
<evidence type="ECO:0000256" key="3">
    <source>
        <dbReference type="ARBA" id="ARBA00023274"/>
    </source>
</evidence>
<dbReference type="GO" id="GO:0030687">
    <property type="term" value="C:preribosome, large subunit precursor"/>
    <property type="evidence" value="ECO:0007669"/>
    <property type="project" value="TreeGrafter"/>
</dbReference>
<name>A0A238BU46_9BILA</name>
<feature type="compositionally biased region" description="Acidic residues" evidence="6">
    <location>
        <begin position="480"/>
        <end position="491"/>
    </location>
</feature>
<dbReference type="GO" id="GO:0042273">
    <property type="term" value="P:ribosomal large subunit biogenesis"/>
    <property type="evidence" value="ECO:0007669"/>
    <property type="project" value="InterPro"/>
</dbReference>
<dbReference type="PANTHER" id="PTHR16038:SF4">
    <property type="entry name" value="WD REPEAT-CONTAINING PROTEIN 74"/>
    <property type="match status" value="1"/>
</dbReference>
<sequence>MPTKAKGETLREFVVVGRKLPSAKEHNPPIYKMQIFATNHVIAKSRFWYFTSMLRRVKKANGEILECKEVFEKRPGHIKNYGIWLRYDSRTNHHNMYREYRDNTVAGAVTQCYRDMGARHRAQADRIQIIKVQVIKASDFLVFGRMDCFVGASTGALKGISFKDSAFSNINQIASLKPKQDEITCMSWASEDQTELLTAQMDKQLRLFDTTSNAYTTLFTLGNGTGAIKGISRTAVGTYISAIESGELSVSSPSGEVIKELNAGNNLIVMVPNCEQEGHYATGGKENPLKIWDIEKGEKIFIAKNVRPDELQLRVPIWINDIRFIPKSQNIVTVTGKHQIRLYDPRTQRRPVKEMEWAEDPLTAMSLCRNEMQIVAGNTRGDIGLFDLRNKIHMVCKYKGCAGSISGIDAHQSAEYIASCSLDRFVRLHELNSKKLVRKIYCKARLNRILLRDRLSFLNNEDENKKKMENHDDKPKVEESDNNESSEDETLWNDMKQTKERELKRKSREDDLEKVIKKSKSSRIKRKSDVTKSDTSKRKKLITRPKRKNESADETAISLPSKKLFRII</sequence>
<dbReference type="Pfam" id="PF00400">
    <property type="entry name" value="WD40"/>
    <property type="match status" value="1"/>
</dbReference>
<dbReference type="HAMAP" id="MF_00273">
    <property type="entry name" value="Ribosomal_eL20"/>
    <property type="match status" value="1"/>
</dbReference>
<keyword evidence="3" id="KW-0687">Ribonucleoprotein</keyword>
<dbReference type="InterPro" id="IPR036322">
    <property type="entry name" value="WD40_repeat_dom_sf"/>
</dbReference>
<gene>
    <name evidence="8" type="ORF">X798_04148</name>
</gene>
<evidence type="ECO:0000259" key="7">
    <source>
        <dbReference type="Pfam" id="PF01775"/>
    </source>
</evidence>
<proteinExistence type="inferred from homology"/>
<dbReference type="GO" id="GO:0003735">
    <property type="term" value="F:structural constituent of ribosome"/>
    <property type="evidence" value="ECO:0007669"/>
    <property type="project" value="InterPro"/>
</dbReference>
<dbReference type="Gene3D" id="2.130.10.10">
    <property type="entry name" value="YVTN repeat-like/Quinoprotein amine dehydrogenase"/>
    <property type="match status" value="2"/>
</dbReference>
<dbReference type="InterPro" id="IPR023573">
    <property type="entry name" value="Ribosomal_eL20_dom"/>
</dbReference>
<evidence type="ECO:0000256" key="2">
    <source>
        <dbReference type="ARBA" id="ARBA00022980"/>
    </source>
</evidence>
<dbReference type="InterPro" id="IPR028877">
    <property type="entry name" value="Ribosomal_eL20"/>
</dbReference>
<evidence type="ECO:0000313" key="8">
    <source>
        <dbReference type="EMBL" id="OZC08823.1"/>
    </source>
</evidence>
<protein>
    <recommendedName>
        <fullName evidence="4">Large ribosomal subunit protein eL20</fullName>
    </recommendedName>
    <alternativeName>
        <fullName evidence="5">60S ribosomal protein L18a</fullName>
    </alternativeName>
</protein>
<comment type="similarity">
    <text evidence="1">Belongs to the eukaryotic ribosomal protein eL20 family.</text>
</comment>
<dbReference type="SUPFAM" id="SSF160374">
    <property type="entry name" value="RplX-like"/>
    <property type="match status" value="1"/>
</dbReference>
<keyword evidence="9" id="KW-1185">Reference proteome</keyword>
<dbReference type="EMBL" id="KZ270002">
    <property type="protein sequence ID" value="OZC08823.1"/>
    <property type="molecule type" value="Genomic_DNA"/>
</dbReference>
<feature type="compositionally biased region" description="Basic residues" evidence="6">
    <location>
        <begin position="537"/>
        <end position="547"/>
    </location>
</feature>